<protein>
    <submittedName>
        <fullName evidence="1">Uncharacterized protein</fullName>
    </submittedName>
</protein>
<reference evidence="1" key="2">
    <citation type="journal article" date="2015" name="Fish Shellfish Immunol.">
        <title>Early steps in the European eel (Anguilla anguilla)-Vibrio vulnificus interaction in the gills: Role of the RtxA13 toxin.</title>
        <authorList>
            <person name="Callol A."/>
            <person name="Pajuelo D."/>
            <person name="Ebbesson L."/>
            <person name="Teles M."/>
            <person name="MacKenzie S."/>
            <person name="Amaro C."/>
        </authorList>
    </citation>
    <scope>NUCLEOTIDE SEQUENCE</scope>
</reference>
<name>A0A0E9TPD1_ANGAN</name>
<dbReference type="EMBL" id="GBXM01053280">
    <property type="protein sequence ID" value="JAH55297.1"/>
    <property type="molecule type" value="Transcribed_RNA"/>
</dbReference>
<organism evidence="1">
    <name type="scientific">Anguilla anguilla</name>
    <name type="common">European freshwater eel</name>
    <name type="synonym">Muraena anguilla</name>
    <dbReference type="NCBI Taxonomy" id="7936"/>
    <lineage>
        <taxon>Eukaryota</taxon>
        <taxon>Metazoa</taxon>
        <taxon>Chordata</taxon>
        <taxon>Craniata</taxon>
        <taxon>Vertebrata</taxon>
        <taxon>Euteleostomi</taxon>
        <taxon>Actinopterygii</taxon>
        <taxon>Neopterygii</taxon>
        <taxon>Teleostei</taxon>
        <taxon>Anguilliformes</taxon>
        <taxon>Anguillidae</taxon>
        <taxon>Anguilla</taxon>
    </lineage>
</organism>
<dbReference type="AlphaFoldDB" id="A0A0E9TPD1"/>
<reference evidence="1" key="1">
    <citation type="submission" date="2014-11" db="EMBL/GenBank/DDBJ databases">
        <authorList>
            <person name="Amaro Gonzalez C."/>
        </authorList>
    </citation>
    <scope>NUCLEOTIDE SEQUENCE</scope>
</reference>
<accession>A0A0E9TPD1</accession>
<proteinExistence type="predicted"/>
<evidence type="ECO:0000313" key="1">
    <source>
        <dbReference type="EMBL" id="JAH55297.1"/>
    </source>
</evidence>
<sequence length="39" mass="4546">MHKTARVCPYRRLKRGGGVARRSGTASVKYPRCTNRIWR</sequence>